<evidence type="ECO:0000256" key="4">
    <source>
        <dbReference type="ARBA" id="ARBA00022840"/>
    </source>
</evidence>
<dbReference type="PANTHER" id="PTHR43394">
    <property type="entry name" value="ATP-DEPENDENT PERMEASE MDL1, MITOCHONDRIAL"/>
    <property type="match status" value="1"/>
</dbReference>
<comment type="caution">
    <text evidence="10">The sequence shown here is derived from an EMBL/GenBank/DDBJ whole genome shotgun (WGS) entry which is preliminary data.</text>
</comment>
<protein>
    <submittedName>
        <fullName evidence="10">ABC transporter ATP-binding protein</fullName>
    </submittedName>
</protein>
<feature type="transmembrane region" description="Helical" evidence="7">
    <location>
        <begin position="251"/>
        <end position="280"/>
    </location>
</feature>
<dbReference type="InterPro" id="IPR036640">
    <property type="entry name" value="ABC1_TM_sf"/>
</dbReference>
<feature type="transmembrane region" description="Helical" evidence="7">
    <location>
        <begin position="21"/>
        <end position="44"/>
    </location>
</feature>
<dbReference type="Gene3D" id="3.40.50.300">
    <property type="entry name" value="P-loop containing nucleotide triphosphate hydrolases"/>
    <property type="match status" value="1"/>
</dbReference>
<dbReference type="SMART" id="SM00382">
    <property type="entry name" value="AAA"/>
    <property type="match status" value="1"/>
</dbReference>
<dbReference type="InterPro" id="IPR011527">
    <property type="entry name" value="ABC1_TM_dom"/>
</dbReference>
<name>A0ABP5A3A1_9ACTN</name>
<evidence type="ECO:0000313" key="11">
    <source>
        <dbReference type="Proteomes" id="UP001501303"/>
    </source>
</evidence>
<feature type="domain" description="ABC transmembrane type-1" evidence="9">
    <location>
        <begin position="24"/>
        <end position="305"/>
    </location>
</feature>
<keyword evidence="6 7" id="KW-0472">Membrane</keyword>
<dbReference type="PROSITE" id="PS50893">
    <property type="entry name" value="ABC_TRANSPORTER_2"/>
    <property type="match status" value="1"/>
</dbReference>
<dbReference type="SUPFAM" id="SSF90123">
    <property type="entry name" value="ABC transporter transmembrane region"/>
    <property type="match status" value="1"/>
</dbReference>
<keyword evidence="4 10" id="KW-0067">ATP-binding</keyword>
<dbReference type="GO" id="GO:0005524">
    <property type="term" value="F:ATP binding"/>
    <property type="evidence" value="ECO:0007669"/>
    <property type="project" value="UniProtKB-KW"/>
</dbReference>
<feature type="domain" description="ABC transporter" evidence="8">
    <location>
        <begin position="336"/>
        <end position="565"/>
    </location>
</feature>
<dbReference type="InterPro" id="IPR003593">
    <property type="entry name" value="AAA+_ATPase"/>
</dbReference>
<feature type="transmembrane region" description="Helical" evidence="7">
    <location>
        <begin position="64"/>
        <end position="85"/>
    </location>
</feature>
<dbReference type="InterPro" id="IPR027417">
    <property type="entry name" value="P-loop_NTPase"/>
</dbReference>
<dbReference type="SUPFAM" id="SSF52540">
    <property type="entry name" value="P-loop containing nucleoside triphosphate hydrolases"/>
    <property type="match status" value="1"/>
</dbReference>
<dbReference type="RefSeq" id="WP_344259060.1">
    <property type="nucleotide sequence ID" value="NZ_BAAAMJ010000009.1"/>
</dbReference>
<dbReference type="Gene3D" id="1.20.1560.10">
    <property type="entry name" value="ABC transporter type 1, transmembrane domain"/>
    <property type="match status" value="1"/>
</dbReference>
<evidence type="ECO:0000256" key="2">
    <source>
        <dbReference type="ARBA" id="ARBA00022692"/>
    </source>
</evidence>
<evidence type="ECO:0000259" key="8">
    <source>
        <dbReference type="PROSITE" id="PS50893"/>
    </source>
</evidence>
<evidence type="ECO:0000256" key="6">
    <source>
        <dbReference type="ARBA" id="ARBA00023136"/>
    </source>
</evidence>
<dbReference type="Pfam" id="PF00664">
    <property type="entry name" value="ABC_membrane"/>
    <property type="match status" value="1"/>
</dbReference>
<dbReference type="InterPro" id="IPR003439">
    <property type="entry name" value="ABC_transporter-like_ATP-bd"/>
</dbReference>
<sequence>MPHPARPADRLLLSAARHSTARAAALCLLTTAGAAVALALPAALGRTLDLLLAGGDAAGSTTRWTLVCAALICASVALDAVRTVLTGTTDARTTAWLRGLLTGRVLAIGPAGAARFTHGDLVTRATVNAGHAGAGPAAAATTVAAVLTPLGGIAALALIDYRLALAFLAGAPLLALLLRSFARSTADCVARYQRVQGDLAGRLVEALAGARTVAAAGTEERERRRVLEPLAGLSDHGHRLWRVQGRASAQAAALVPLLLLVVVAVGGLLLTAGALSVGALLAATRYAALAAGAGALVGHLGALVRSRQAAGRIAEVLQVPPVRYGDRETPPGTGRLELRGVTVRRGGRAVLRDLCLTVPAGTTVAVVGRSGSGKSLLASVAGRLADPDAGEVLLDGVPLRELDRAALRREIGYAFARPALLGGTIGGTIGFGPAPASPERVTAAARAACADGFVRTLPEGYDTPCARAPLSGGEEQRLGLARAFAHRGRLLILDDATSSLDTVTELRVGRALSRDSGDRTRLVIAHRPATADRADLVAWLDDGGIRAVGPHRELWRRADYRAVWRN</sequence>
<evidence type="ECO:0000256" key="1">
    <source>
        <dbReference type="ARBA" id="ARBA00004651"/>
    </source>
</evidence>
<dbReference type="EMBL" id="BAAAMJ010000009">
    <property type="protein sequence ID" value="GAA1901610.1"/>
    <property type="molecule type" value="Genomic_DNA"/>
</dbReference>
<dbReference type="PANTHER" id="PTHR43394:SF1">
    <property type="entry name" value="ATP-BINDING CASSETTE SUB-FAMILY B MEMBER 10, MITOCHONDRIAL"/>
    <property type="match status" value="1"/>
</dbReference>
<comment type="subcellular location">
    <subcellularLocation>
        <location evidence="1">Cell membrane</location>
        <topology evidence="1">Multi-pass membrane protein</topology>
    </subcellularLocation>
</comment>
<dbReference type="PROSITE" id="PS50929">
    <property type="entry name" value="ABC_TM1F"/>
    <property type="match status" value="1"/>
</dbReference>
<keyword evidence="5 7" id="KW-1133">Transmembrane helix</keyword>
<feature type="transmembrane region" description="Helical" evidence="7">
    <location>
        <begin position="137"/>
        <end position="157"/>
    </location>
</feature>
<accession>A0ABP5A3A1</accession>
<reference evidence="11" key="1">
    <citation type="journal article" date="2019" name="Int. J. Syst. Evol. Microbiol.">
        <title>The Global Catalogue of Microorganisms (GCM) 10K type strain sequencing project: providing services to taxonomists for standard genome sequencing and annotation.</title>
        <authorList>
            <consortium name="The Broad Institute Genomics Platform"/>
            <consortium name="The Broad Institute Genome Sequencing Center for Infectious Disease"/>
            <person name="Wu L."/>
            <person name="Ma J."/>
        </authorList>
    </citation>
    <scope>NUCLEOTIDE SEQUENCE [LARGE SCALE GENOMIC DNA]</scope>
    <source>
        <strain evidence="11">JCM 13581</strain>
    </source>
</reference>
<evidence type="ECO:0000256" key="5">
    <source>
        <dbReference type="ARBA" id="ARBA00022989"/>
    </source>
</evidence>
<feature type="transmembrane region" description="Helical" evidence="7">
    <location>
        <begin position="286"/>
        <end position="304"/>
    </location>
</feature>
<keyword evidence="11" id="KW-1185">Reference proteome</keyword>
<dbReference type="Pfam" id="PF00005">
    <property type="entry name" value="ABC_tran"/>
    <property type="match status" value="1"/>
</dbReference>
<evidence type="ECO:0000256" key="3">
    <source>
        <dbReference type="ARBA" id="ARBA00022741"/>
    </source>
</evidence>
<keyword evidence="3" id="KW-0547">Nucleotide-binding</keyword>
<proteinExistence type="predicted"/>
<feature type="transmembrane region" description="Helical" evidence="7">
    <location>
        <begin position="163"/>
        <end position="182"/>
    </location>
</feature>
<evidence type="ECO:0000259" key="9">
    <source>
        <dbReference type="PROSITE" id="PS50929"/>
    </source>
</evidence>
<keyword evidence="2 7" id="KW-0812">Transmembrane</keyword>
<organism evidence="10 11">
    <name type="scientific">Streptomyces sodiiphilus</name>
    <dbReference type="NCBI Taxonomy" id="226217"/>
    <lineage>
        <taxon>Bacteria</taxon>
        <taxon>Bacillati</taxon>
        <taxon>Actinomycetota</taxon>
        <taxon>Actinomycetes</taxon>
        <taxon>Kitasatosporales</taxon>
        <taxon>Streptomycetaceae</taxon>
        <taxon>Streptomyces</taxon>
    </lineage>
</organism>
<evidence type="ECO:0000256" key="7">
    <source>
        <dbReference type="SAM" id="Phobius"/>
    </source>
</evidence>
<evidence type="ECO:0000313" key="10">
    <source>
        <dbReference type="EMBL" id="GAA1901610.1"/>
    </source>
</evidence>
<dbReference type="Proteomes" id="UP001501303">
    <property type="component" value="Unassembled WGS sequence"/>
</dbReference>
<gene>
    <name evidence="10" type="ORF">GCM10009716_09310</name>
</gene>
<dbReference type="InterPro" id="IPR039421">
    <property type="entry name" value="Type_1_exporter"/>
</dbReference>